<feature type="compositionally biased region" description="Basic and acidic residues" evidence="8">
    <location>
        <begin position="1131"/>
        <end position="1141"/>
    </location>
</feature>
<evidence type="ECO:0000256" key="8">
    <source>
        <dbReference type="SAM" id="MobiDB-lite"/>
    </source>
</evidence>
<accession>A0A2J8A7W5</accession>
<evidence type="ECO:0000256" key="5">
    <source>
        <dbReference type="ARBA" id="ARBA00022679"/>
    </source>
</evidence>
<evidence type="ECO:0000256" key="4">
    <source>
        <dbReference type="ARBA" id="ARBA00022603"/>
    </source>
</evidence>
<feature type="domain" description="Post-SET" evidence="10">
    <location>
        <begin position="219"/>
        <end position="235"/>
    </location>
</feature>
<evidence type="ECO:0000259" key="11">
    <source>
        <dbReference type="PROSITE" id="PS51215"/>
    </source>
</evidence>
<feature type="compositionally biased region" description="Low complexity" evidence="8">
    <location>
        <begin position="1003"/>
        <end position="1020"/>
    </location>
</feature>
<keyword evidence="7" id="KW-0539">Nucleus</keyword>
<evidence type="ECO:0000313" key="12">
    <source>
        <dbReference type="EMBL" id="PNH08632.1"/>
    </source>
</evidence>
<dbReference type="SMART" id="SM00317">
    <property type="entry name" value="SET"/>
    <property type="match status" value="1"/>
</dbReference>
<comment type="subcellular location">
    <subcellularLocation>
        <location evidence="2">Chromosome</location>
    </subcellularLocation>
    <subcellularLocation>
        <location evidence="1">Nucleus</location>
    </subcellularLocation>
</comment>
<dbReference type="Pfam" id="PF17907">
    <property type="entry name" value="AWS"/>
    <property type="match status" value="1"/>
</dbReference>
<feature type="compositionally biased region" description="Low complexity" evidence="8">
    <location>
        <begin position="334"/>
        <end position="375"/>
    </location>
</feature>
<evidence type="ECO:0000313" key="13">
    <source>
        <dbReference type="Proteomes" id="UP000236333"/>
    </source>
</evidence>
<dbReference type="PANTHER" id="PTHR22884">
    <property type="entry name" value="SET DOMAIN PROTEINS"/>
    <property type="match status" value="1"/>
</dbReference>
<dbReference type="PROSITE" id="PS51215">
    <property type="entry name" value="AWS"/>
    <property type="match status" value="1"/>
</dbReference>
<feature type="compositionally biased region" description="Low complexity" evidence="8">
    <location>
        <begin position="590"/>
        <end position="625"/>
    </location>
</feature>
<comment type="caution">
    <text evidence="12">The sequence shown here is derived from an EMBL/GenBank/DDBJ whole genome shotgun (WGS) entry which is preliminary data.</text>
</comment>
<dbReference type="Gene3D" id="2.170.270.10">
    <property type="entry name" value="SET domain"/>
    <property type="match status" value="2"/>
</dbReference>
<dbReference type="AlphaFoldDB" id="A0A2J8A7W5"/>
<dbReference type="Pfam" id="PF00856">
    <property type="entry name" value="SET"/>
    <property type="match status" value="1"/>
</dbReference>
<sequence length="1165" mass="117541">MSGPPRYCEHNPNKAFASCSVPQELTNEEIDAADSEAGESDEDEQEGLKRRRIPAVWQLLKDNVLAHRKRKCQDEDDIMICHCKPVYRGGDGCGPDCINRMLCIECVPGFCPSEEKCTNQMFSKRMYANLEIRRAGAKGFGLFALEDIKAGQFIIEYIGHAWRAQGNISRFINHSCEPNCETQKWLVRGELAIGLFAARDIPKDCELTFDYNFERYGDKPMRCYCNSNGCRSFIGGQQDNFDVSLLPAVEFVEDASVDLPPVMLGDTDMDPNMRMLLEWRIGTKVDKTKEMGMLTRLERLCKGRSVNWSVKQFFGQEPVPAPQQHNGQKPLLPPGTAAAAPVALSTSGRPAAADKAAADAAPSAAPAAAPAPAKAKQQRKADKVAAAAGAAAAAAGAGGAAAGGTAAKGSKAAAAGAAAAAKQGSEGATHAAGVAKLRIEDSAAGSGGAAAGPGPAGGATPAAGAARQAPATTPSTVPELAQARGPIKALFKQWKIMQQQDSTPAPAAPEEKPAATPSSPPSPRSPHSPPSPQPPHSPRPEPSLEDDDPSLAAAAIARATATDAAKHVPLRKRLRRLPPKPPPAPPAPAEPAAAAAAANGAAQPPKGADSGGPTAPSAAPTGPAARKNSVGSAGAVAPYSPRRSASPPPLGGSARAGGGGFGGSGAAAGGGGSAAASARKLRSEIDRRLDEVVGHSGRLKEANRQNVIKVLRLFNLCDIGGGHPNRNNGFGAAAGGRYLNGGGGGGLPLRNGGGGDDGGMGGAGPGPGSAAAGPTARQRARMADLSLLLDVVLKTTSSAAKKEFVTCGLLTQLHQAMGRNTGKEYCVILRKVYREVVAKERRAWDERRGAGVYKPIERHKLEANLKEFVRSTIKRMRDREKEKAAAAGAGSAAGGGGHGTTPRPPQQHHQRGVAVYSLTSPPQPGGGAAAGTGAAGDAAEAPDVPHAAEHAPTRLRAPSPTSPSPAPEGAPPPRQEAGAAVASAAVAGELGAMSAAPGPLSKAAAMPEASPVSEEAAARSPRGEAAVPGGSPRGGAVEPEASPVSEAGAAGSSPRGEVAEPEASPVSEATAPPSPRGEEAPASRGPSERGVAAAASPASAGEAASPGLLDEAAALSCAAERGGAALAGGCAEDHPMGDGEGRAAAAGGGDSGAGGDTVMAEAVAA</sequence>
<feature type="domain" description="SET" evidence="9">
    <location>
        <begin position="128"/>
        <end position="212"/>
    </location>
</feature>
<feature type="compositionally biased region" description="Pro residues" evidence="8">
    <location>
        <begin position="518"/>
        <end position="541"/>
    </location>
</feature>
<dbReference type="InterPro" id="IPR050777">
    <property type="entry name" value="SET2_Histone-Lys_MeTrsfase"/>
</dbReference>
<dbReference type="GO" id="GO:0042054">
    <property type="term" value="F:histone methyltransferase activity"/>
    <property type="evidence" value="ECO:0007669"/>
    <property type="project" value="InterPro"/>
</dbReference>
<keyword evidence="5 12" id="KW-0808">Transferase</keyword>
<dbReference type="GO" id="GO:0005634">
    <property type="term" value="C:nucleus"/>
    <property type="evidence" value="ECO:0007669"/>
    <property type="project" value="UniProtKB-SubCell"/>
</dbReference>
<keyword evidence="4 12" id="KW-0489">Methyltransferase</keyword>
<dbReference type="PROSITE" id="PS50868">
    <property type="entry name" value="POST_SET"/>
    <property type="match status" value="1"/>
</dbReference>
<feature type="region of interest" description="Disordered" evidence="8">
    <location>
        <begin position="444"/>
        <end position="478"/>
    </location>
</feature>
<feature type="compositionally biased region" description="Gly residues" evidence="8">
    <location>
        <begin position="1146"/>
        <end position="1155"/>
    </location>
</feature>
<name>A0A2J8A7W5_9CHLO</name>
<feature type="compositionally biased region" description="Gly residues" evidence="8">
    <location>
        <begin position="445"/>
        <end position="457"/>
    </location>
</feature>
<dbReference type="GO" id="GO:0005694">
    <property type="term" value="C:chromosome"/>
    <property type="evidence" value="ECO:0007669"/>
    <property type="project" value="UniProtKB-SubCell"/>
</dbReference>
<dbReference type="InterPro" id="IPR006560">
    <property type="entry name" value="AWS_dom"/>
</dbReference>
<feature type="compositionally biased region" description="Pro residues" evidence="8">
    <location>
        <begin position="960"/>
        <end position="974"/>
    </location>
</feature>
<evidence type="ECO:0000256" key="1">
    <source>
        <dbReference type="ARBA" id="ARBA00004123"/>
    </source>
</evidence>
<keyword evidence="3" id="KW-0158">Chromosome</keyword>
<evidence type="ECO:0000256" key="2">
    <source>
        <dbReference type="ARBA" id="ARBA00004286"/>
    </source>
</evidence>
<dbReference type="InterPro" id="IPR001214">
    <property type="entry name" value="SET_dom"/>
</dbReference>
<feature type="region of interest" description="Disordered" evidence="8">
    <location>
        <begin position="1000"/>
        <end position="1104"/>
    </location>
</feature>
<dbReference type="Proteomes" id="UP000236333">
    <property type="component" value="Unassembled WGS sequence"/>
</dbReference>
<organism evidence="12 13">
    <name type="scientific">Tetrabaena socialis</name>
    <dbReference type="NCBI Taxonomy" id="47790"/>
    <lineage>
        <taxon>Eukaryota</taxon>
        <taxon>Viridiplantae</taxon>
        <taxon>Chlorophyta</taxon>
        <taxon>core chlorophytes</taxon>
        <taxon>Chlorophyceae</taxon>
        <taxon>CS clade</taxon>
        <taxon>Chlamydomonadales</taxon>
        <taxon>Tetrabaenaceae</taxon>
        <taxon>Tetrabaena</taxon>
    </lineage>
</organism>
<dbReference type="SMART" id="SM00570">
    <property type="entry name" value="AWS"/>
    <property type="match status" value="1"/>
</dbReference>
<gene>
    <name evidence="12" type="ORF">TSOC_004785</name>
</gene>
<feature type="region of interest" description="Disordered" evidence="8">
    <location>
        <begin position="28"/>
        <end position="48"/>
    </location>
</feature>
<evidence type="ECO:0000256" key="6">
    <source>
        <dbReference type="ARBA" id="ARBA00022691"/>
    </source>
</evidence>
<dbReference type="GO" id="GO:0032259">
    <property type="term" value="P:methylation"/>
    <property type="evidence" value="ECO:0007669"/>
    <property type="project" value="UniProtKB-KW"/>
</dbReference>
<feature type="region of interest" description="Disordered" evidence="8">
    <location>
        <begin position="497"/>
        <end position="658"/>
    </location>
</feature>
<feature type="region of interest" description="Disordered" evidence="8">
    <location>
        <begin position="317"/>
        <end position="380"/>
    </location>
</feature>
<dbReference type="SUPFAM" id="SSF82199">
    <property type="entry name" value="SET domain"/>
    <property type="match status" value="1"/>
</dbReference>
<feature type="compositionally biased region" description="Low complexity" evidence="8">
    <location>
        <begin position="552"/>
        <end position="563"/>
    </location>
</feature>
<feature type="compositionally biased region" description="Pro residues" evidence="8">
    <location>
        <begin position="579"/>
        <end position="589"/>
    </location>
</feature>
<feature type="region of interest" description="Disordered" evidence="8">
    <location>
        <begin position="876"/>
        <end position="983"/>
    </location>
</feature>
<evidence type="ECO:0000256" key="3">
    <source>
        <dbReference type="ARBA" id="ARBA00022454"/>
    </source>
</evidence>
<feature type="compositionally biased region" description="Low complexity" evidence="8">
    <location>
        <begin position="1092"/>
        <end position="1104"/>
    </location>
</feature>
<dbReference type="PROSITE" id="PS50280">
    <property type="entry name" value="SET"/>
    <property type="match status" value="1"/>
</dbReference>
<evidence type="ECO:0000256" key="7">
    <source>
        <dbReference type="ARBA" id="ARBA00023242"/>
    </source>
</evidence>
<feature type="region of interest" description="Disordered" evidence="8">
    <location>
        <begin position="749"/>
        <end position="776"/>
    </location>
</feature>
<keyword evidence="6" id="KW-0949">S-adenosyl-L-methionine</keyword>
<proteinExistence type="predicted"/>
<dbReference type="InterPro" id="IPR046341">
    <property type="entry name" value="SET_dom_sf"/>
</dbReference>
<feature type="compositionally biased region" description="Low complexity" evidence="8">
    <location>
        <begin position="458"/>
        <end position="474"/>
    </location>
</feature>
<protein>
    <submittedName>
        <fullName evidence="12">Histone-lysine N-methyltransferase ASHH2</fullName>
    </submittedName>
</protein>
<keyword evidence="13" id="KW-1185">Reference proteome</keyword>
<dbReference type="EMBL" id="PGGS01000121">
    <property type="protein sequence ID" value="PNH08632.1"/>
    <property type="molecule type" value="Genomic_DNA"/>
</dbReference>
<dbReference type="OrthoDB" id="2422440at2759"/>
<feature type="compositionally biased region" description="Basic residues" evidence="8">
    <location>
        <begin position="568"/>
        <end position="578"/>
    </location>
</feature>
<feature type="domain" description="AWS" evidence="11">
    <location>
        <begin position="76"/>
        <end position="126"/>
    </location>
</feature>
<feature type="compositionally biased region" description="Gly residues" evidence="8">
    <location>
        <begin position="749"/>
        <end position="767"/>
    </location>
</feature>
<evidence type="ECO:0000259" key="10">
    <source>
        <dbReference type="PROSITE" id="PS50868"/>
    </source>
</evidence>
<evidence type="ECO:0000259" key="9">
    <source>
        <dbReference type="PROSITE" id="PS50280"/>
    </source>
</evidence>
<reference evidence="12 13" key="1">
    <citation type="journal article" date="2017" name="Mol. Biol. Evol.">
        <title>The 4-celled Tetrabaena socialis nuclear genome reveals the essential components for genetic control of cell number at the origin of multicellularity in the volvocine lineage.</title>
        <authorList>
            <person name="Featherston J."/>
            <person name="Arakaki Y."/>
            <person name="Hanschen E.R."/>
            <person name="Ferris P.J."/>
            <person name="Michod R.E."/>
            <person name="Olson B.J.S.C."/>
            <person name="Nozaki H."/>
            <person name="Durand P.M."/>
        </authorList>
    </citation>
    <scope>NUCLEOTIDE SEQUENCE [LARGE SCALE GENOMIC DNA]</scope>
    <source>
        <strain evidence="12 13">NIES-571</strain>
    </source>
</reference>
<feature type="compositionally biased region" description="Acidic residues" evidence="8">
    <location>
        <begin position="28"/>
        <end position="45"/>
    </location>
</feature>
<dbReference type="InterPro" id="IPR003616">
    <property type="entry name" value="Post-SET_dom"/>
</dbReference>
<feature type="compositionally biased region" description="Gly residues" evidence="8">
    <location>
        <begin position="925"/>
        <end position="934"/>
    </location>
</feature>
<feature type="region of interest" description="Disordered" evidence="8">
    <location>
        <begin position="1127"/>
        <end position="1165"/>
    </location>
</feature>